<protein>
    <submittedName>
        <fullName evidence="2">(Mediterranean fruit fly) hypothetical protein</fullName>
    </submittedName>
</protein>
<proteinExistence type="predicted"/>
<comment type="caution">
    <text evidence="2">The sequence shown here is derived from an EMBL/GenBank/DDBJ whole genome shotgun (WGS) entry which is preliminary data.</text>
</comment>
<keyword evidence="1" id="KW-1133">Transmembrane helix</keyword>
<accession>A0A811UL97</accession>
<sequence>MKLKTHTKGKRLLKRGSSCPHCGASKTKHFGITYIHTYASAYAYKYMYVCTHIFLLCLLSLYARRHAHALFIWPSSSKLSLACGTSYSVDDRPRSPNYQFG</sequence>
<evidence type="ECO:0000313" key="2">
    <source>
        <dbReference type="EMBL" id="CAD6999574.1"/>
    </source>
</evidence>
<keyword evidence="3" id="KW-1185">Reference proteome</keyword>
<dbReference type="AlphaFoldDB" id="A0A811UL97"/>
<evidence type="ECO:0000256" key="1">
    <source>
        <dbReference type="SAM" id="Phobius"/>
    </source>
</evidence>
<dbReference type="EMBL" id="CAJHJT010000012">
    <property type="protein sequence ID" value="CAD6999574.1"/>
    <property type="molecule type" value="Genomic_DNA"/>
</dbReference>
<keyword evidence="1" id="KW-0812">Transmembrane</keyword>
<feature type="transmembrane region" description="Helical" evidence="1">
    <location>
        <begin position="46"/>
        <end position="63"/>
    </location>
</feature>
<reference evidence="2" key="1">
    <citation type="submission" date="2020-11" db="EMBL/GenBank/DDBJ databases">
        <authorList>
            <person name="Whitehead M."/>
        </authorList>
    </citation>
    <scope>NUCLEOTIDE SEQUENCE</scope>
    <source>
        <strain evidence="2">EGII</strain>
    </source>
</reference>
<keyword evidence="1" id="KW-0472">Membrane</keyword>
<organism evidence="2 3">
    <name type="scientific">Ceratitis capitata</name>
    <name type="common">Mediterranean fruit fly</name>
    <name type="synonym">Tephritis capitata</name>
    <dbReference type="NCBI Taxonomy" id="7213"/>
    <lineage>
        <taxon>Eukaryota</taxon>
        <taxon>Metazoa</taxon>
        <taxon>Ecdysozoa</taxon>
        <taxon>Arthropoda</taxon>
        <taxon>Hexapoda</taxon>
        <taxon>Insecta</taxon>
        <taxon>Pterygota</taxon>
        <taxon>Neoptera</taxon>
        <taxon>Endopterygota</taxon>
        <taxon>Diptera</taxon>
        <taxon>Brachycera</taxon>
        <taxon>Muscomorpha</taxon>
        <taxon>Tephritoidea</taxon>
        <taxon>Tephritidae</taxon>
        <taxon>Ceratitis</taxon>
        <taxon>Ceratitis</taxon>
    </lineage>
</organism>
<name>A0A811UL97_CERCA</name>
<evidence type="ECO:0000313" key="3">
    <source>
        <dbReference type="Proteomes" id="UP000606786"/>
    </source>
</evidence>
<dbReference type="Proteomes" id="UP000606786">
    <property type="component" value="Unassembled WGS sequence"/>
</dbReference>
<gene>
    <name evidence="2" type="ORF">CCAP1982_LOCUS8099</name>
</gene>